<feature type="compositionally biased region" description="Polar residues" evidence="1">
    <location>
        <begin position="104"/>
        <end position="123"/>
    </location>
</feature>
<accession>A0A1Y9H262</accession>
<organism evidence="2 3">
    <name type="scientific">Anopheles dirus</name>
    <dbReference type="NCBI Taxonomy" id="7168"/>
    <lineage>
        <taxon>Eukaryota</taxon>
        <taxon>Metazoa</taxon>
        <taxon>Ecdysozoa</taxon>
        <taxon>Arthropoda</taxon>
        <taxon>Hexapoda</taxon>
        <taxon>Insecta</taxon>
        <taxon>Pterygota</taxon>
        <taxon>Neoptera</taxon>
        <taxon>Endopterygota</taxon>
        <taxon>Diptera</taxon>
        <taxon>Nematocera</taxon>
        <taxon>Culicoidea</taxon>
        <taxon>Culicidae</taxon>
        <taxon>Anophelinae</taxon>
        <taxon>Anopheles</taxon>
    </lineage>
</organism>
<dbReference type="VEuPathDB" id="VectorBase:ADIR015743"/>
<feature type="compositionally biased region" description="Polar residues" evidence="1">
    <location>
        <begin position="50"/>
        <end position="62"/>
    </location>
</feature>
<evidence type="ECO:0000313" key="3">
    <source>
        <dbReference type="Proteomes" id="UP000075884"/>
    </source>
</evidence>
<protein>
    <submittedName>
        <fullName evidence="2">Uncharacterized protein</fullName>
    </submittedName>
</protein>
<feature type="region of interest" description="Disordered" evidence="1">
    <location>
        <begin position="94"/>
        <end position="133"/>
    </location>
</feature>
<name>A0A1Y9H262_9DIPT</name>
<sequence length="214" mass="24176">MEYTSFVQDLRKESSNFYRSSPDTGYAKEFEQQMQALVINFDIDDEERSQQQQCRPSSTPLASGSGLYKRINPSTNYTRLNSILLIPDDELNSGGARKKKKTIQSDQSFDGRESQCSNESSEGISMRYDSCSSNDDDQPWNQFLCDSPKESEVEVKTADNLKLHFADALLCETIDRDEDSLLEPTGDLTFLRASIEPSPVLSVSMKRTYDEANS</sequence>
<evidence type="ECO:0000313" key="2">
    <source>
        <dbReference type="EnsemblMetazoa" id="ADIR015743-PA"/>
    </source>
</evidence>
<keyword evidence="3" id="KW-1185">Reference proteome</keyword>
<reference evidence="2" key="2">
    <citation type="submission" date="2020-05" db="UniProtKB">
        <authorList>
            <consortium name="EnsemblMetazoa"/>
        </authorList>
    </citation>
    <scope>IDENTIFICATION</scope>
    <source>
        <strain evidence="2">WRAIR2</strain>
    </source>
</reference>
<proteinExistence type="predicted"/>
<dbReference type="EnsemblMetazoa" id="ADIR015743-RA">
    <property type="protein sequence ID" value="ADIR015743-PA"/>
    <property type="gene ID" value="ADIR015743"/>
</dbReference>
<feature type="region of interest" description="Disordered" evidence="1">
    <location>
        <begin position="46"/>
        <end position="68"/>
    </location>
</feature>
<dbReference type="Proteomes" id="UP000075884">
    <property type="component" value="Unassembled WGS sequence"/>
</dbReference>
<dbReference type="AlphaFoldDB" id="A0A1Y9H262"/>
<evidence type="ECO:0000256" key="1">
    <source>
        <dbReference type="SAM" id="MobiDB-lite"/>
    </source>
</evidence>
<reference evidence="3" key="1">
    <citation type="submission" date="2013-03" db="EMBL/GenBank/DDBJ databases">
        <title>The Genome Sequence of Anopheles dirus WRAIR2.</title>
        <authorList>
            <consortium name="The Broad Institute Genomics Platform"/>
            <person name="Neafsey D.E."/>
            <person name="Walton C."/>
            <person name="Walker B."/>
            <person name="Young S.K."/>
            <person name="Zeng Q."/>
            <person name="Gargeya S."/>
            <person name="Fitzgerald M."/>
            <person name="Haas B."/>
            <person name="Abouelleil A."/>
            <person name="Allen A.W."/>
            <person name="Alvarado L."/>
            <person name="Arachchi H.M."/>
            <person name="Berlin A.M."/>
            <person name="Chapman S.B."/>
            <person name="Gainer-Dewar J."/>
            <person name="Goldberg J."/>
            <person name="Griggs A."/>
            <person name="Gujja S."/>
            <person name="Hansen M."/>
            <person name="Howarth C."/>
            <person name="Imamovic A."/>
            <person name="Ireland A."/>
            <person name="Larimer J."/>
            <person name="McCowan C."/>
            <person name="Murphy C."/>
            <person name="Pearson M."/>
            <person name="Poon T.W."/>
            <person name="Priest M."/>
            <person name="Roberts A."/>
            <person name="Saif S."/>
            <person name="Shea T."/>
            <person name="Sisk P."/>
            <person name="Sykes S."/>
            <person name="Wortman J."/>
            <person name="Nusbaum C."/>
            <person name="Birren B."/>
        </authorList>
    </citation>
    <scope>NUCLEOTIDE SEQUENCE [LARGE SCALE GENOMIC DNA]</scope>
    <source>
        <strain evidence="3">WRAIR2</strain>
    </source>
</reference>